<protein>
    <submittedName>
        <fullName evidence="2">Uncharacterized protein</fullName>
    </submittedName>
</protein>
<evidence type="ECO:0000313" key="3">
    <source>
        <dbReference type="Proteomes" id="UP000310066"/>
    </source>
</evidence>
<dbReference type="AlphaFoldDB" id="A0A4U0VKD7"/>
<sequence>MANSQELADIILNRQAVALARSRRLVQSWLPQKPTTADEELPNPQPTAGEEDDDWEGMTELQGVGSKRKAEDEGVLDGLKRKKLSSDNKLLELLLGKKAAQSRKKTLEASRYGGRAAAPKPMEKRGIVPQQWDASEDEEEGRAALFKSRKSKAKPAVVELEPEVDRPKDPAADEDGMDAKSQVQVRPAREEAPPPAKKRKGGSYLDEILNQKAAKQGKKKKKQHKTDAAEA</sequence>
<feature type="region of interest" description="Disordered" evidence="1">
    <location>
        <begin position="100"/>
        <end position="231"/>
    </location>
</feature>
<accession>A0A4U0VKD7</accession>
<gene>
    <name evidence="2" type="ORF">B0A54_00362</name>
</gene>
<dbReference type="InterPro" id="IPR021641">
    <property type="entry name" value="DUF3245"/>
</dbReference>
<dbReference type="Proteomes" id="UP000310066">
    <property type="component" value="Unassembled WGS sequence"/>
</dbReference>
<comment type="caution">
    <text evidence="2">The sequence shown here is derived from an EMBL/GenBank/DDBJ whole genome shotgun (WGS) entry which is preliminary data.</text>
</comment>
<proteinExistence type="predicted"/>
<feature type="compositionally biased region" description="Basic residues" evidence="1">
    <location>
        <begin position="215"/>
        <end position="224"/>
    </location>
</feature>
<evidence type="ECO:0000313" key="2">
    <source>
        <dbReference type="EMBL" id="TKA49694.1"/>
    </source>
</evidence>
<organism evidence="2 3">
    <name type="scientific">Friedmanniomyces endolithicus</name>
    <dbReference type="NCBI Taxonomy" id="329885"/>
    <lineage>
        <taxon>Eukaryota</taxon>
        <taxon>Fungi</taxon>
        <taxon>Dikarya</taxon>
        <taxon>Ascomycota</taxon>
        <taxon>Pezizomycotina</taxon>
        <taxon>Dothideomycetes</taxon>
        <taxon>Dothideomycetidae</taxon>
        <taxon>Mycosphaerellales</taxon>
        <taxon>Teratosphaeriaceae</taxon>
        <taxon>Friedmanniomyces</taxon>
    </lineage>
</organism>
<evidence type="ECO:0000256" key="1">
    <source>
        <dbReference type="SAM" id="MobiDB-lite"/>
    </source>
</evidence>
<dbReference type="EMBL" id="NAJP01000001">
    <property type="protein sequence ID" value="TKA49694.1"/>
    <property type="molecule type" value="Genomic_DNA"/>
</dbReference>
<name>A0A4U0VKD7_9PEZI</name>
<reference evidence="2 3" key="1">
    <citation type="submission" date="2017-03" db="EMBL/GenBank/DDBJ databases">
        <title>Genomes of endolithic fungi from Antarctica.</title>
        <authorList>
            <person name="Coleine C."/>
            <person name="Masonjones S."/>
            <person name="Stajich J.E."/>
        </authorList>
    </citation>
    <scope>NUCLEOTIDE SEQUENCE [LARGE SCALE GENOMIC DNA]</scope>
    <source>
        <strain evidence="2 3">CCFEE 5311</strain>
    </source>
</reference>
<dbReference type="Pfam" id="PF11595">
    <property type="entry name" value="DUF3245"/>
    <property type="match status" value="1"/>
</dbReference>
<dbReference type="OrthoDB" id="3438340at2759"/>
<feature type="region of interest" description="Disordered" evidence="1">
    <location>
        <begin position="28"/>
        <end position="74"/>
    </location>
</feature>